<evidence type="ECO:0000313" key="1">
    <source>
        <dbReference type="EMBL" id="EFF41371.1"/>
    </source>
</evidence>
<sequence length="269" mass="29293">MAHQGNLIAPLPGQHHGIGIEGQEYIGNIGFKPKAFKVLYKGLVPDGKNLVALGPDHPPNTLGKAGGHMAKGEDRLCPAPNAYQHQAVQIGLPRKENPGPFVIIVVGAYTPYDRDIGGSLGKHIRVFIPRKGHPRGAKSEDKRGFFPKTAYPMGRSLIGGYHLLLIIVAYKRSWDSRRKETVVGSQDNEDQSPVKAARVLKFGQGSHAADSDPQQFLKLGAQGSSVAISVAKQYAQGIFFKGEFFFDRGRQFTSGRFRIVQFVADCCCA</sequence>
<dbReference type="EMBL" id="ADNC01000025">
    <property type="protein sequence ID" value="EFF41371.1"/>
    <property type="molecule type" value="Genomic_DNA"/>
</dbReference>
<evidence type="ECO:0000313" key="2">
    <source>
        <dbReference type="Proteomes" id="UP000004757"/>
    </source>
</evidence>
<dbReference type="Proteomes" id="UP000004757">
    <property type="component" value="Unassembled WGS sequence"/>
</dbReference>
<organism evidence="1 2">
    <name type="scientific">Mycoplasmopsis alligatoris A21JP2</name>
    <dbReference type="NCBI Taxonomy" id="747682"/>
    <lineage>
        <taxon>Bacteria</taxon>
        <taxon>Bacillati</taxon>
        <taxon>Mycoplasmatota</taxon>
        <taxon>Mycoplasmoidales</taxon>
        <taxon>Metamycoplasmataceae</taxon>
        <taxon>Mycoplasmopsis</taxon>
    </lineage>
</organism>
<keyword evidence="2" id="KW-1185">Reference proteome</keyword>
<protein>
    <submittedName>
        <fullName evidence="1">Uncharacterized protein</fullName>
    </submittedName>
</protein>
<dbReference type="AlphaFoldDB" id="D4XWA6"/>
<reference evidence="1 2" key="1">
    <citation type="submission" date="2010-03" db="EMBL/GenBank/DDBJ databases">
        <authorList>
            <person name="Glass J.I."/>
            <person name="Benders G.A."/>
            <person name="Durkin A.S."/>
            <person name="Farmerie W.G."/>
            <person name="Hlavinka K."/>
            <person name="Hostetler J."/>
            <person name="Jackson J."/>
            <person name="May M.A."/>
            <person name="Miller R.H."/>
            <person name="Paralanov V."/>
            <person name="Radune D."/>
            <person name="Szczypinski B."/>
            <person name="Brown D.R."/>
        </authorList>
    </citation>
    <scope>NUCLEOTIDE SEQUENCE [LARGE SCALE GENOMIC DNA]</scope>
    <source>
        <strain evidence="1 2">A21JP2</strain>
    </source>
</reference>
<name>D4XWA6_9BACT</name>
<proteinExistence type="predicted"/>
<comment type="caution">
    <text evidence="1">The sequence shown here is derived from an EMBL/GenBank/DDBJ whole genome shotgun (WGS) entry which is preliminary data.</text>
</comment>
<accession>D4XWA6</accession>
<gene>
    <name evidence="1" type="ORF">MALL_0843</name>
</gene>